<evidence type="ECO:0000313" key="3">
    <source>
        <dbReference type="EMBL" id="KAF9970522.1"/>
    </source>
</evidence>
<evidence type="ECO:0000313" key="4">
    <source>
        <dbReference type="Proteomes" id="UP000749646"/>
    </source>
</evidence>
<dbReference type="EMBL" id="JAAAHW010004970">
    <property type="protein sequence ID" value="KAF9970522.1"/>
    <property type="molecule type" value="Genomic_DNA"/>
</dbReference>
<dbReference type="Proteomes" id="UP000749646">
    <property type="component" value="Unassembled WGS sequence"/>
</dbReference>
<feature type="compositionally biased region" description="Polar residues" evidence="1">
    <location>
        <begin position="138"/>
        <end position="154"/>
    </location>
</feature>
<keyword evidence="2" id="KW-0732">Signal</keyword>
<organism evidence="3 4">
    <name type="scientific">Modicella reniformis</name>
    <dbReference type="NCBI Taxonomy" id="1440133"/>
    <lineage>
        <taxon>Eukaryota</taxon>
        <taxon>Fungi</taxon>
        <taxon>Fungi incertae sedis</taxon>
        <taxon>Mucoromycota</taxon>
        <taxon>Mortierellomycotina</taxon>
        <taxon>Mortierellomycetes</taxon>
        <taxon>Mortierellales</taxon>
        <taxon>Mortierellaceae</taxon>
        <taxon>Modicella</taxon>
    </lineage>
</organism>
<feature type="region of interest" description="Disordered" evidence="1">
    <location>
        <begin position="134"/>
        <end position="184"/>
    </location>
</feature>
<accession>A0A9P6JK69</accession>
<name>A0A9P6JK69_9FUNG</name>
<dbReference type="InterPro" id="IPR015791">
    <property type="entry name" value="Antimic/Inh_G_crystallin-like"/>
</dbReference>
<evidence type="ECO:0008006" key="5">
    <source>
        <dbReference type="Google" id="ProtNLM"/>
    </source>
</evidence>
<proteinExistence type="predicted"/>
<keyword evidence="4" id="KW-1185">Reference proteome</keyword>
<dbReference type="OrthoDB" id="2438526at2759"/>
<protein>
    <recommendedName>
        <fullName evidence="5">Secreted protein</fullName>
    </recommendedName>
</protein>
<feature type="signal peptide" evidence="2">
    <location>
        <begin position="1"/>
        <end position="25"/>
    </location>
</feature>
<comment type="caution">
    <text evidence="3">The sequence shown here is derived from an EMBL/GenBank/DDBJ whole genome shotgun (WGS) entry which is preliminary data.</text>
</comment>
<feature type="chain" id="PRO_5040463137" description="Secreted protein" evidence="2">
    <location>
        <begin position="26"/>
        <end position="184"/>
    </location>
</feature>
<evidence type="ECO:0000256" key="1">
    <source>
        <dbReference type="SAM" id="MobiDB-lite"/>
    </source>
</evidence>
<gene>
    <name evidence="3" type="ORF">BGZ65_011060</name>
</gene>
<evidence type="ECO:0000256" key="2">
    <source>
        <dbReference type="SAM" id="SignalP"/>
    </source>
</evidence>
<sequence>MTKYSTTLLALFAIVFSVATFSVIAAPIGKAKPSEIPSFTVYQKDNLQGNSEQVTNYGCHPLTIGAVSSTKYGGGPVVGTMFYEGKDCTGNVIHKMDTSTVESMGGPFKSQSVMICKKNIMSYDKKFLPMSETRAQEQETFGNQAPYTPASYSGSYHEGDHSTLLQNPADGSSAPLPGKGFSTR</sequence>
<dbReference type="Gene3D" id="2.60.20.30">
    <property type="match status" value="1"/>
</dbReference>
<reference evidence="3" key="1">
    <citation type="journal article" date="2020" name="Fungal Divers.">
        <title>Resolving the Mortierellaceae phylogeny through synthesis of multi-gene phylogenetics and phylogenomics.</title>
        <authorList>
            <person name="Vandepol N."/>
            <person name="Liber J."/>
            <person name="Desiro A."/>
            <person name="Na H."/>
            <person name="Kennedy M."/>
            <person name="Barry K."/>
            <person name="Grigoriev I.V."/>
            <person name="Miller A.N."/>
            <person name="O'Donnell K."/>
            <person name="Stajich J.E."/>
            <person name="Bonito G."/>
        </authorList>
    </citation>
    <scope>NUCLEOTIDE SEQUENCE</scope>
    <source>
        <strain evidence="3">MES-2147</strain>
    </source>
</reference>
<dbReference type="AlphaFoldDB" id="A0A9P6JK69"/>